<dbReference type="InterPro" id="IPR000551">
    <property type="entry name" value="MerR-type_HTH_dom"/>
</dbReference>
<keyword evidence="1" id="KW-0805">Transcription regulation</keyword>
<dbReference type="PANTHER" id="PTHR30204">
    <property type="entry name" value="REDOX-CYCLING DRUG-SENSING TRANSCRIPTIONAL ACTIVATOR SOXR"/>
    <property type="match status" value="1"/>
</dbReference>
<proteinExistence type="predicted"/>
<dbReference type="InterPro" id="IPR047057">
    <property type="entry name" value="MerR_fam"/>
</dbReference>
<feature type="coiled-coil region" evidence="3">
    <location>
        <begin position="83"/>
        <end position="117"/>
    </location>
</feature>
<sequence length="269" mass="31553">MKLISIGELSKISGSTIRALRYYDDKGFLKPEYIDHETNYRYYSADQLGKLTVLQMCSEFGIPLKKLELFQDTGSNFDLSSMISEGEELLRNKLEELKVLEARMDSLKRSISNLQEKKSINSVYKNEYPERIVITITYDYVDPYSHSFSKMITDLYKKVRKYNLTALYNQGVIKVKDDRKDKMVGFIEVKKMTFTKEQNKHLVKLPAGNYQCELFEFEDFRSNFNLIWNQKVEEDELVICSDIFDSNFSKAVPYIEIQKLPLIEPLIIK</sequence>
<dbReference type="SMART" id="SM00422">
    <property type="entry name" value="HTH_MERR"/>
    <property type="match status" value="1"/>
</dbReference>
<evidence type="ECO:0000256" key="3">
    <source>
        <dbReference type="SAM" id="Coils"/>
    </source>
</evidence>
<accession>A0ABS6F275</accession>
<keyword evidence="2" id="KW-0804">Transcription</keyword>
<dbReference type="Proteomes" id="UP000736583">
    <property type="component" value="Unassembled WGS sequence"/>
</dbReference>
<name>A0ABS6F275_9CLOT</name>
<keyword evidence="3" id="KW-0175">Coiled coil</keyword>
<dbReference type="Pfam" id="PF13411">
    <property type="entry name" value="MerR_1"/>
    <property type="match status" value="1"/>
</dbReference>
<evidence type="ECO:0000256" key="1">
    <source>
        <dbReference type="ARBA" id="ARBA00023015"/>
    </source>
</evidence>
<evidence type="ECO:0000256" key="2">
    <source>
        <dbReference type="ARBA" id="ARBA00023163"/>
    </source>
</evidence>
<evidence type="ECO:0000259" key="4">
    <source>
        <dbReference type="PROSITE" id="PS50937"/>
    </source>
</evidence>
<evidence type="ECO:0000313" key="6">
    <source>
        <dbReference type="Proteomes" id="UP000736583"/>
    </source>
</evidence>
<organism evidence="5 6">
    <name type="scientific">Clostridium simiarum</name>
    <dbReference type="NCBI Taxonomy" id="2841506"/>
    <lineage>
        <taxon>Bacteria</taxon>
        <taxon>Bacillati</taxon>
        <taxon>Bacillota</taxon>
        <taxon>Clostridia</taxon>
        <taxon>Eubacteriales</taxon>
        <taxon>Clostridiaceae</taxon>
        <taxon>Clostridium</taxon>
    </lineage>
</organism>
<reference evidence="5 6" key="1">
    <citation type="submission" date="2021-06" db="EMBL/GenBank/DDBJ databases">
        <authorList>
            <person name="Sun Q."/>
            <person name="Li D."/>
        </authorList>
    </citation>
    <scope>NUCLEOTIDE SEQUENCE [LARGE SCALE GENOMIC DNA]</scope>
    <source>
        <strain evidence="5 6">MSJ-4</strain>
    </source>
</reference>
<feature type="domain" description="HTH merR-type" evidence="4">
    <location>
        <begin position="3"/>
        <end position="73"/>
    </location>
</feature>
<gene>
    <name evidence="5" type="ORF">KQI89_12730</name>
</gene>
<comment type="caution">
    <text evidence="5">The sequence shown here is derived from an EMBL/GenBank/DDBJ whole genome shotgun (WGS) entry which is preliminary data.</text>
</comment>
<evidence type="ECO:0000313" key="5">
    <source>
        <dbReference type="EMBL" id="MBU5592622.1"/>
    </source>
</evidence>
<dbReference type="EMBL" id="JAHLQL010000004">
    <property type="protein sequence ID" value="MBU5592622.1"/>
    <property type="molecule type" value="Genomic_DNA"/>
</dbReference>
<dbReference type="PROSITE" id="PS50937">
    <property type="entry name" value="HTH_MERR_2"/>
    <property type="match status" value="1"/>
</dbReference>
<dbReference type="RefSeq" id="WP_216457376.1">
    <property type="nucleotide sequence ID" value="NZ_JAHLQL010000004.1"/>
</dbReference>
<dbReference type="PANTHER" id="PTHR30204:SF69">
    <property type="entry name" value="MERR-FAMILY TRANSCRIPTIONAL REGULATOR"/>
    <property type="match status" value="1"/>
</dbReference>
<protein>
    <submittedName>
        <fullName evidence="5">MerR family transcriptional regulator</fullName>
    </submittedName>
</protein>
<keyword evidence="6" id="KW-1185">Reference proteome</keyword>